<evidence type="ECO:0000313" key="2">
    <source>
        <dbReference type="EMBL" id="KIJ31948.1"/>
    </source>
</evidence>
<feature type="domain" description="NADH:flavin oxidoreductase/NADH oxidase N-terminal" evidence="1">
    <location>
        <begin position="38"/>
        <end position="113"/>
    </location>
</feature>
<proteinExistence type="predicted"/>
<accession>A0A0C9TPI5</accession>
<reference evidence="2 3" key="1">
    <citation type="submission" date="2014-06" db="EMBL/GenBank/DDBJ databases">
        <title>Evolutionary Origins and Diversification of the Mycorrhizal Mutualists.</title>
        <authorList>
            <consortium name="DOE Joint Genome Institute"/>
            <consortium name="Mycorrhizal Genomics Consortium"/>
            <person name="Kohler A."/>
            <person name="Kuo A."/>
            <person name="Nagy L.G."/>
            <person name="Floudas D."/>
            <person name="Copeland A."/>
            <person name="Barry K.W."/>
            <person name="Cichocki N."/>
            <person name="Veneault-Fourrey C."/>
            <person name="LaButti K."/>
            <person name="Lindquist E.A."/>
            <person name="Lipzen A."/>
            <person name="Lundell T."/>
            <person name="Morin E."/>
            <person name="Murat C."/>
            <person name="Riley R."/>
            <person name="Ohm R."/>
            <person name="Sun H."/>
            <person name="Tunlid A."/>
            <person name="Henrissat B."/>
            <person name="Grigoriev I.V."/>
            <person name="Hibbett D.S."/>
            <person name="Martin F."/>
        </authorList>
    </citation>
    <scope>NUCLEOTIDE SEQUENCE [LARGE SCALE GENOMIC DNA]</scope>
    <source>
        <strain evidence="2 3">SS14</strain>
    </source>
</reference>
<dbReference type="PANTHER" id="PTHR22893:SF91">
    <property type="entry name" value="NADPH DEHYDROGENASE 2-RELATED"/>
    <property type="match status" value="1"/>
</dbReference>
<evidence type="ECO:0000313" key="3">
    <source>
        <dbReference type="Proteomes" id="UP000054279"/>
    </source>
</evidence>
<dbReference type="OrthoDB" id="3028473at2759"/>
<sequence>MAEDVEGKYWETTVPSPWAMGAWPAPPNIPGPGPLAKTYTSIAVKNAIKAGFDGVEIHTMNCYLIDQFLQDVSNKQTDEYDGSIENCARFVLEIVDAVVKAVGEDRTAIRLSP</sequence>
<dbReference type="InterPro" id="IPR013785">
    <property type="entry name" value="Aldolase_TIM"/>
</dbReference>
<dbReference type="EMBL" id="KN837234">
    <property type="protein sequence ID" value="KIJ31948.1"/>
    <property type="molecule type" value="Genomic_DNA"/>
</dbReference>
<keyword evidence="3" id="KW-1185">Reference proteome</keyword>
<dbReference type="SUPFAM" id="SSF51395">
    <property type="entry name" value="FMN-linked oxidoreductases"/>
    <property type="match status" value="1"/>
</dbReference>
<dbReference type="PANTHER" id="PTHR22893">
    <property type="entry name" value="NADH OXIDOREDUCTASE-RELATED"/>
    <property type="match status" value="1"/>
</dbReference>
<organism evidence="2 3">
    <name type="scientific">Sphaerobolus stellatus (strain SS14)</name>
    <dbReference type="NCBI Taxonomy" id="990650"/>
    <lineage>
        <taxon>Eukaryota</taxon>
        <taxon>Fungi</taxon>
        <taxon>Dikarya</taxon>
        <taxon>Basidiomycota</taxon>
        <taxon>Agaricomycotina</taxon>
        <taxon>Agaricomycetes</taxon>
        <taxon>Phallomycetidae</taxon>
        <taxon>Geastrales</taxon>
        <taxon>Sphaerobolaceae</taxon>
        <taxon>Sphaerobolus</taxon>
    </lineage>
</organism>
<dbReference type="GO" id="GO:0016491">
    <property type="term" value="F:oxidoreductase activity"/>
    <property type="evidence" value="ECO:0007669"/>
    <property type="project" value="InterPro"/>
</dbReference>
<dbReference type="AlphaFoldDB" id="A0A0C9TPI5"/>
<dbReference type="Pfam" id="PF00724">
    <property type="entry name" value="Oxidored_FMN"/>
    <property type="match status" value="1"/>
</dbReference>
<protein>
    <recommendedName>
        <fullName evidence="1">NADH:flavin oxidoreductase/NADH oxidase N-terminal domain-containing protein</fullName>
    </recommendedName>
</protein>
<dbReference type="Proteomes" id="UP000054279">
    <property type="component" value="Unassembled WGS sequence"/>
</dbReference>
<dbReference type="GO" id="GO:0010181">
    <property type="term" value="F:FMN binding"/>
    <property type="evidence" value="ECO:0007669"/>
    <property type="project" value="InterPro"/>
</dbReference>
<dbReference type="InterPro" id="IPR001155">
    <property type="entry name" value="OxRdtase_FMN_N"/>
</dbReference>
<name>A0A0C9TPI5_SPHS4</name>
<dbReference type="InterPro" id="IPR045247">
    <property type="entry name" value="Oye-like"/>
</dbReference>
<dbReference type="Gene3D" id="3.20.20.70">
    <property type="entry name" value="Aldolase class I"/>
    <property type="match status" value="1"/>
</dbReference>
<evidence type="ECO:0000259" key="1">
    <source>
        <dbReference type="Pfam" id="PF00724"/>
    </source>
</evidence>
<gene>
    <name evidence="2" type="ORF">M422DRAFT_266314</name>
</gene>
<dbReference type="HOGENOM" id="CLU_2135114_0_0_1"/>